<reference evidence="5 6" key="1">
    <citation type="submission" date="2016-10" db="EMBL/GenBank/DDBJ databases">
        <authorList>
            <person name="de Groot N.N."/>
        </authorList>
    </citation>
    <scope>NUCLEOTIDE SEQUENCE [LARGE SCALE GENOMIC DNA]</scope>
    <source>
        <strain evidence="5 6">CGMCC 1.9157</strain>
    </source>
</reference>
<evidence type="ECO:0000256" key="3">
    <source>
        <dbReference type="ARBA" id="ARBA00023163"/>
    </source>
</evidence>
<keyword evidence="3" id="KW-0804">Transcription</keyword>
<dbReference type="EMBL" id="FOVR01000013">
    <property type="protein sequence ID" value="SFO81293.1"/>
    <property type="molecule type" value="Genomic_DNA"/>
</dbReference>
<dbReference type="RefSeq" id="WP_244544781.1">
    <property type="nucleotide sequence ID" value="NZ_FOVR01000013.1"/>
</dbReference>
<dbReference type="Gene3D" id="1.10.10.10">
    <property type="entry name" value="Winged helix-like DNA-binding domain superfamily/Winged helix DNA-binding domain"/>
    <property type="match status" value="1"/>
</dbReference>
<dbReference type="AlphaFoldDB" id="A0A1I5K988"/>
<dbReference type="SUPFAM" id="SSF46785">
    <property type="entry name" value="Winged helix' DNA-binding domain"/>
    <property type="match status" value="1"/>
</dbReference>
<keyword evidence="1" id="KW-0805">Transcription regulation</keyword>
<keyword evidence="2 5" id="KW-0238">DNA-binding</keyword>
<dbReference type="Pfam" id="PF00392">
    <property type="entry name" value="GntR"/>
    <property type="match status" value="1"/>
</dbReference>
<evidence type="ECO:0000256" key="1">
    <source>
        <dbReference type="ARBA" id="ARBA00023015"/>
    </source>
</evidence>
<accession>A0A1I5K988</accession>
<organism evidence="5 6">
    <name type="scientific">Cohaesibacter marisflavi</name>
    <dbReference type="NCBI Taxonomy" id="655353"/>
    <lineage>
        <taxon>Bacteria</taxon>
        <taxon>Pseudomonadati</taxon>
        <taxon>Pseudomonadota</taxon>
        <taxon>Alphaproteobacteria</taxon>
        <taxon>Hyphomicrobiales</taxon>
        <taxon>Cohaesibacteraceae</taxon>
    </lineage>
</organism>
<name>A0A1I5K988_9HYPH</name>
<dbReference type="Pfam" id="PF07729">
    <property type="entry name" value="FCD"/>
    <property type="match status" value="1"/>
</dbReference>
<dbReference type="InterPro" id="IPR036388">
    <property type="entry name" value="WH-like_DNA-bd_sf"/>
</dbReference>
<dbReference type="STRING" id="655353.SAMN04488056_11381"/>
<feature type="domain" description="HTH gntR-type" evidence="4">
    <location>
        <begin position="4"/>
        <end position="71"/>
    </location>
</feature>
<dbReference type="InterPro" id="IPR000524">
    <property type="entry name" value="Tscrpt_reg_HTH_GntR"/>
</dbReference>
<evidence type="ECO:0000313" key="6">
    <source>
        <dbReference type="Proteomes" id="UP000199236"/>
    </source>
</evidence>
<dbReference type="InterPro" id="IPR008920">
    <property type="entry name" value="TF_FadR/GntR_C"/>
</dbReference>
<protein>
    <submittedName>
        <fullName evidence="5">DNA-binding transcriptional regulator, GntR family</fullName>
    </submittedName>
</protein>
<dbReference type="InterPro" id="IPR036390">
    <property type="entry name" value="WH_DNA-bd_sf"/>
</dbReference>
<keyword evidence="6" id="KW-1185">Reference proteome</keyword>
<evidence type="ECO:0000313" key="5">
    <source>
        <dbReference type="EMBL" id="SFO81293.1"/>
    </source>
</evidence>
<dbReference type="PROSITE" id="PS50949">
    <property type="entry name" value="HTH_GNTR"/>
    <property type="match status" value="1"/>
</dbReference>
<proteinExistence type="predicted"/>
<evidence type="ECO:0000259" key="4">
    <source>
        <dbReference type="PROSITE" id="PS50949"/>
    </source>
</evidence>
<dbReference type="GO" id="GO:0003700">
    <property type="term" value="F:DNA-binding transcription factor activity"/>
    <property type="evidence" value="ECO:0007669"/>
    <property type="project" value="InterPro"/>
</dbReference>
<dbReference type="SMART" id="SM00895">
    <property type="entry name" value="FCD"/>
    <property type="match status" value="1"/>
</dbReference>
<evidence type="ECO:0000256" key="2">
    <source>
        <dbReference type="ARBA" id="ARBA00023125"/>
    </source>
</evidence>
<dbReference type="PANTHER" id="PTHR43537:SF24">
    <property type="entry name" value="GLUCONATE OPERON TRANSCRIPTIONAL REPRESSOR"/>
    <property type="match status" value="1"/>
</dbReference>
<dbReference type="Gene3D" id="1.20.120.530">
    <property type="entry name" value="GntR ligand-binding domain-like"/>
    <property type="match status" value="1"/>
</dbReference>
<dbReference type="InterPro" id="IPR011711">
    <property type="entry name" value="GntR_C"/>
</dbReference>
<dbReference type="Proteomes" id="UP000199236">
    <property type="component" value="Unassembled WGS sequence"/>
</dbReference>
<sequence length="207" mass="23746">MRKKKSSKDLIDLLTADISAGVFSPGSWLKQIDLQRRYEASRSETRKALETLCNKRIVRYEPNRGYYVHHADDVSTDEVRDIRIMLETSAAEFMVKQVTDEQIEDLYQLAQRFMDQIREHKITEIYETNIAFHTALLATCGNASLMELVSDLRLRIPPAPASQWSSYARIEQSGKEHFAMVDALAEKDADRLKAIIRAHIDQASTEN</sequence>
<gene>
    <name evidence="5" type="ORF">SAMN04488056_11381</name>
</gene>
<dbReference type="PANTHER" id="PTHR43537">
    <property type="entry name" value="TRANSCRIPTIONAL REGULATOR, GNTR FAMILY"/>
    <property type="match status" value="1"/>
</dbReference>
<dbReference type="SUPFAM" id="SSF48008">
    <property type="entry name" value="GntR ligand-binding domain-like"/>
    <property type="match status" value="1"/>
</dbReference>
<dbReference type="GO" id="GO:0003677">
    <property type="term" value="F:DNA binding"/>
    <property type="evidence" value="ECO:0007669"/>
    <property type="project" value="UniProtKB-KW"/>
</dbReference>